<dbReference type="AlphaFoldDB" id="A0A7Z1AE40"/>
<gene>
    <name evidence="2" type="ORF">CODIS_41200</name>
</gene>
<keyword evidence="3" id="KW-1185">Reference proteome</keyword>
<name>A0A7Z1AE40_9GAMM</name>
<proteinExistence type="predicted"/>
<feature type="transmembrane region" description="Helical" evidence="1">
    <location>
        <begin position="83"/>
        <end position="101"/>
    </location>
</feature>
<evidence type="ECO:0000313" key="2">
    <source>
        <dbReference type="EMBL" id="ODJ85659.1"/>
    </source>
</evidence>
<reference evidence="2 3" key="1">
    <citation type="submission" date="2016-06" db="EMBL/GenBank/DDBJ databases">
        <title>Genome sequence of endosymbiont of Candidatus Endolucinida thiodiazotropha.</title>
        <authorList>
            <person name="Poehlein A."/>
            <person name="Koenig S."/>
            <person name="Heiden S.E."/>
            <person name="Thuermer A."/>
            <person name="Voget S."/>
            <person name="Daniel R."/>
            <person name="Markert S."/>
            <person name="Gros O."/>
            <person name="Schweder T."/>
        </authorList>
    </citation>
    <scope>NUCLEOTIDE SEQUENCE [LARGE SCALE GENOMIC DNA]</scope>
    <source>
        <strain evidence="2 3">COS</strain>
    </source>
</reference>
<dbReference type="EMBL" id="MARB01000041">
    <property type="protein sequence ID" value="ODJ85659.1"/>
    <property type="molecule type" value="Genomic_DNA"/>
</dbReference>
<feature type="transmembrane region" description="Helical" evidence="1">
    <location>
        <begin position="12"/>
        <end position="30"/>
    </location>
</feature>
<evidence type="ECO:0000313" key="3">
    <source>
        <dbReference type="Proteomes" id="UP000094769"/>
    </source>
</evidence>
<feature type="transmembrane region" description="Helical" evidence="1">
    <location>
        <begin position="129"/>
        <end position="147"/>
    </location>
</feature>
<dbReference type="OrthoDB" id="5877666at2"/>
<protein>
    <submittedName>
        <fullName evidence="2">Uncharacterized protein</fullName>
    </submittedName>
</protein>
<feature type="transmembrane region" description="Helical" evidence="1">
    <location>
        <begin position="50"/>
        <end position="71"/>
    </location>
</feature>
<keyword evidence="1" id="KW-0812">Transmembrane</keyword>
<evidence type="ECO:0000256" key="1">
    <source>
        <dbReference type="SAM" id="Phobius"/>
    </source>
</evidence>
<comment type="caution">
    <text evidence="2">The sequence shown here is derived from an EMBL/GenBank/DDBJ whole genome shotgun (WGS) entry which is preliminary data.</text>
</comment>
<organism evidence="2 3">
    <name type="scientific">Candidatus Thiodiazotropha endolucinida</name>
    <dbReference type="NCBI Taxonomy" id="1655433"/>
    <lineage>
        <taxon>Bacteria</taxon>
        <taxon>Pseudomonadati</taxon>
        <taxon>Pseudomonadota</taxon>
        <taxon>Gammaproteobacteria</taxon>
        <taxon>Chromatiales</taxon>
        <taxon>Sedimenticolaceae</taxon>
        <taxon>Candidatus Thiodiazotropha</taxon>
    </lineage>
</organism>
<dbReference type="RefSeq" id="WP_069128421.1">
    <property type="nucleotide sequence ID" value="NZ_MARB01000041.1"/>
</dbReference>
<dbReference type="Proteomes" id="UP000094769">
    <property type="component" value="Unassembled WGS sequence"/>
</dbReference>
<accession>A0A7Z1AE40</accession>
<keyword evidence="1" id="KW-1133">Transmembrane helix</keyword>
<sequence length="157" mass="17243">MRKALDFIQEIGTIMYVGGILSHIVIGIVLGHPDAATAYNVYVYKETSAYVLILPGLGLKVACDLILYFGLGVKANWLKGKMLMMAFLSTNAFIFLVPMMPELVELAKESLPNGEVSQAFLDKTATEQLVGMSNVIPLVVEMVLGSFKPRLFGERKQ</sequence>
<keyword evidence="1" id="KW-0472">Membrane</keyword>